<accession>A0AAN6M1C2</accession>
<dbReference type="AlphaFoldDB" id="A0AAN6M1C2"/>
<proteinExistence type="predicted"/>
<sequence length="592" mass="63689">MIDSNISALVDQPQRDIGLLSSPPTSPDGDVGAFCPKSVARRGSSSAHLNDSSALLEPSLVPPFPLPAASLPDLPSPLHETNPDLSLSFAGTVLPPSNVSLPTPPIVKTSHNLRLPSFDLLGIGAPHPDRIPLHSSHSFSVGAGPLSKPEDPLHVLSPRISQLDGAGDLPTTTPRPAKATVDHVVPIVTPPTEDGTFNWGTIVNVTTAALGSPPNSDSGQSPSFATVASAQPLGSAPIVIPTTVEPSGALGMAAWTQSLKETLTTEPSLQTVDSVKILSHALPCPSTNGHLFAQLIAAVHDQSPTNTAWINVFHAVPGRFTLSDLPKSPPSTPGPAVGGDEYFTSKIFDSAVAIPDYQLDSKLLPPSPRPVVPPGSIHISIVERYIPPTNTNEYAEMFEIKGHSLLRDRLVEVSPENGLLLFIYPTRTGARTFMQDYLGPILDPLLRSITVVHDLSSELGKNLGQMGSVRYLDEYDRLKDQINRYCQLMSGSGPNDNKAVYTMIRASKEEAFLERSAWANDWWIKQEKPRIRDTVNKYFRQVKKLPESGMTASNLIQEVLDGVANRKAEDDRPKTRGVEVGVFVIKKTMATK</sequence>
<feature type="region of interest" description="Disordered" evidence="1">
    <location>
        <begin position="13"/>
        <end position="33"/>
    </location>
</feature>
<organism evidence="2 3">
    <name type="scientific">Pseudopithomyces chartarum</name>
    <dbReference type="NCBI Taxonomy" id="1892770"/>
    <lineage>
        <taxon>Eukaryota</taxon>
        <taxon>Fungi</taxon>
        <taxon>Dikarya</taxon>
        <taxon>Ascomycota</taxon>
        <taxon>Pezizomycotina</taxon>
        <taxon>Dothideomycetes</taxon>
        <taxon>Pleosporomycetidae</taxon>
        <taxon>Pleosporales</taxon>
        <taxon>Massarineae</taxon>
        <taxon>Didymosphaeriaceae</taxon>
        <taxon>Pseudopithomyces</taxon>
    </lineage>
</organism>
<keyword evidence="3" id="KW-1185">Reference proteome</keyword>
<reference evidence="2 3" key="1">
    <citation type="submission" date="2021-02" db="EMBL/GenBank/DDBJ databases">
        <title>Genome assembly of Pseudopithomyces chartarum.</title>
        <authorList>
            <person name="Jauregui R."/>
            <person name="Singh J."/>
            <person name="Voisey C."/>
        </authorList>
    </citation>
    <scope>NUCLEOTIDE SEQUENCE [LARGE SCALE GENOMIC DNA]</scope>
    <source>
        <strain evidence="2 3">AGR01</strain>
    </source>
</reference>
<dbReference type="EMBL" id="WVTA01000003">
    <property type="protein sequence ID" value="KAK3214555.1"/>
    <property type="molecule type" value="Genomic_DNA"/>
</dbReference>
<evidence type="ECO:0000256" key="1">
    <source>
        <dbReference type="SAM" id="MobiDB-lite"/>
    </source>
</evidence>
<comment type="caution">
    <text evidence="2">The sequence shown here is derived from an EMBL/GenBank/DDBJ whole genome shotgun (WGS) entry which is preliminary data.</text>
</comment>
<evidence type="ECO:0000313" key="2">
    <source>
        <dbReference type="EMBL" id="KAK3214555.1"/>
    </source>
</evidence>
<name>A0AAN6M1C2_9PLEO</name>
<protein>
    <submittedName>
        <fullName evidence="2">Uncharacterized protein</fullName>
    </submittedName>
</protein>
<evidence type="ECO:0000313" key="3">
    <source>
        <dbReference type="Proteomes" id="UP001280581"/>
    </source>
</evidence>
<gene>
    <name evidence="2" type="ORF">GRF29_19g575831</name>
</gene>
<dbReference type="Proteomes" id="UP001280581">
    <property type="component" value="Unassembled WGS sequence"/>
</dbReference>